<dbReference type="InterPro" id="IPR009061">
    <property type="entry name" value="DNA-bd_dom_put_sf"/>
</dbReference>
<reference evidence="2 3" key="1">
    <citation type="submission" date="2017-11" db="EMBL/GenBank/DDBJ databases">
        <title>Draft genome sequences of strains TRE 1, TRE D, TRE H and TRI 7, isolated from tamarins, belonging to four potential novel Bifidobacterium species.</title>
        <authorList>
            <person name="Mattarelli P."/>
            <person name="Modesto M."/>
            <person name="Bonetti A."/>
            <person name="Puglisi E."/>
            <person name="Morelli L."/>
        </authorList>
    </citation>
    <scope>NUCLEOTIDE SEQUENCE [LARGE SCALE GENOMIC DNA]</scope>
    <source>
        <strain evidence="3">TRED</strain>
    </source>
</reference>
<organism evidence="2 3">
    <name type="scientific">Bifidobacterium scaligerum</name>
    <dbReference type="NCBI Taxonomy" id="2052656"/>
    <lineage>
        <taxon>Bacteria</taxon>
        <taxon>Bacillati</taxon>
        <taxon>Actinomycetota</taxon>
        <taxon>Actinomycetes</taxon>
        <taxon>Bifidobacteriales</taxon>
        <taxon>Bifidobacteriaceae</taxon>
        <taxon>Bifidobacterium</taxon>
    </lineage>
</organism>
<dbReference type="RefSeq" id="WP_100496533.1">
    <property type="nucleotide sequence ID" value="NZ_PGLQ01000003.1"/>
</dbReference>
<comment type="caution">
    <text evidence="2">The sequence shown here is derived from an EMBL/GenBank/DDBJ whole genome shotgun (WGS) entry which is preliminary data.</text>
</comment>
<feature type="region of interest" description="Disordered" evidence="1">
    <location>
        <begin position="1"/>
        <end position="33"/>
    </location>
</feature>
<evidence type="ECO:0000256" key="1">
    <source>
        <dbReference type="SAM" id="MobiDB-lite"/>
    </source>
</evidence>
<evidence type="ECO:0000313" key="2">
    <source>
        <dbReference type="EMBL" id="PJM79016.1"/>
    </source>
</evidence>
<dbReference type="SUPFAM" id="SSF46955">
    <property type="entry name" value="Putative DNA-binding domain"/>
    <property type="match status" value="1"/>
</dbReference>
<gene>
    <name evidence="2" type="ORF">CUU80_06665</name>
</gene>
<dbReference type="AlphaFoldDB" id="A0A2M9HQC7"/>
<dbReference type="EMBL" id="PGLQ01000003">
    <property type="protein sequence ID" value="PJM79016.1"/>
    <property type="molecule type" value="Genomic_DNA"/>
</dbReference>
<name>A0A2M9HQC7_9BIFI</name>
<proteinExistence type="predicted"/>
<evidence type="ECO:0000313" key="3">
    <source>
        <dbReference type="Proteomes" id="UP000228755"/>
    </source>
</evidence>
<dbReference type="Proteomes" id="UP000228755">
    <property type="component" value="Unassembled WGS sequence"/>
</dbReference>
<sequence length="108" mass="11958">MTYMDTEKAAGVAAPTAPEMIQAPCNEPNREASLPRFTRDTLTEVLAMPHTAAESVAASVLNVSVAQLREWRKAGVGPEYETTVSGLTIYTRRALLRYVYRHMEEGRS</sequence>
<keyword evidence="3" id="KW-1185">Reference proteome</keyword>
<evidence type="ECO:0008006" key="4">
    <source>
        <dbReference type="Google" id="ProtNLM"/>
    </source>
</evidence>
<protein>
    <recommendedName>
        <fullName evidence="4">DNA-binding protein</fullName>
    </recommendedName>
</protein>
<accession>A0A2M9HQC7</accession>